<feature type="transmembrane region" description="Helical" evidence="8">
    <location>
        <begin position="238"/>
        <end position="254"/>
    </location>
</feature>
<evidence type="ECO:0000256" key="5">
    <source>
        <dbReference type="ARBA" id="ARBA00022989"/>
    </source>
</evidence>
<evidence type="ECO:0000256" key="6">
    <source>
        <dbReference type="ARBA" id="ARBA00023136"/>
    </source>
</evidence>
<comment type="caution">
    <text evidence="10">The sequence shown here is derived from an EMBL/GenBank/DDBJ whole genome shotgun (WGS) entry which is preliminary data.</text>
</comment>
<dbReference type="OMA" id="ADIQHIH"/>
<dbReference type="SMART" id="SM00014">
    <property type="entry name" value="acidPPc"/>
    <property type="match status" value="1"/>
</dbReference>
<sequence>MSRPASGALERGDESDGSRSLHSPLLTEDDQCHETSQRHSPHQHVQCPHPCIPGCCEIDIPANTVSNESVTDPLEIPVIRTLGGATYELFIFHIRDWVALLTLAILVLVLNIIDPFNRFVGETMMGNLMYPLQPNTVPVAAVPVIAIFIPVAIFVAFFLYSKDITDLHHATLGLLFAVFITGVITDATKDAVGRPRPDFFWRCFPDGIAVYNNSTGNVICHGEHAVIKEGYKSFPSGHTSWTFAGLGFLSLYLAGKLQLFNGRGHVAKLAVVFTPLLAAMLVGLSRVDDYWHHWQDVFAGAFLGLAMAALCYHEFFPSILGENSMGPHSYLQIGNNFKLNCFPFFWHREDKTAQENGLNDSLENSVHPS</sequence>
<dbReference type="AlphaFoldDB" id="A0A8T2R7T7"/>
<dbReference type="EMBL" id="CM035434">
    <property type="protein sequence ID" value="KAH7292472.1"/>
    <property type="molecule type" value="Genomic_DNA"/>
</dbReference>
<feature type="transmembrane region" description="Helical" evidence="8">
    <location>
        <begin position="167"/>
        <end position="185"/>
    </location>
</feature>
<evidence type="ECO:0000256" key="4">
    <source>
        <dbReference type="ARBA" id="ARBA00022801"/>
    </source>
</evidence>
<keyword evidence="6 8" id="KW-0472">Membrane</keyword>
<keyword evidence="3 8" id="KW-0812">Transmembrane</keyword>
<dbReference type="Proteomes" id="UP000825935">
    <property type="component" value="Chromosome 29"/>
</dbReference>
<proteinExistence type="inferred from homology"/>
<feature type="domain" description="Phosphatidic acid phosphatase type 2/haloperoxidase" evidence="9">
    <location>
        <begin position="171"/>
        <end position="312"/>
    </location>
</feature>
<dbReference type="GO" id="GO:0016020">
    <property type="term" value="C:membrane"/>
    <property type="evidence" value="ECO:0007669"/>
    <property type="project" value="UniProtKB-SubCell"/>
</dbReference>
<organism evidence="10 11">
    <name type="scientific">Ceratopteris richardii</name>
    <name type="common">Triangle waterfern</name>
    <dbReference type="NCBI Taxonomy" id="49495"/>
    <lineage>
        <taxon>Eukaryota</taxon>
        <taxon>Viridiplantae</taxon>
        <taxon>Streptophyta</taxon>
        <taxon>Embryophyta</taxon>
        <taxon>Tracheophyta</taxon>
        <taxon>Polypodiopsida</taxon>
        <taxon>Polypodiidae</taxon>
        <taxon>Polypodiales</taxon>
        <taxon>Pteridineae</taxon>
        <taxon>Pteridaceae</taxon>
        <taxon>Parkerioideae</taxon>
        <taxon>Ceratopteris</taxon>
    </lineage>
</organism>
<evidence type="ECO:0000256" key="1">
    <source>
        <dbReference type="ARBA" id="ARBA00004141"/>
    </source>
</evidence>
<dbReference type="GO" id="GO:0046839">
    <property type="term" value="P:phospholipid dephosphorylation"/>
    <property type="evidence" value="ECO:0007669"/>
    <property type="project" value="TreeGrafter"/>
</dbReference>
<dbReference type="CDD" id="cd03390">
    <property type="entry name" value="PAP2_containing_1_like"/>
    <property type="match status" value="1"/>
</dbReference>
<dbReference type="GO" id="GO:0006644">
    <property type="term" value="P:phospholipid metabolic process"/>
    <property type="evidence" value="ECO:0007669"/>
    <property type="project" value="InterPro"/>
</dbReference>
<dbReference type="InterPro" id="IPR000326">
    <property type="entry name" value="PAP2/HPO"/>
</dbReference>
<evidence type="ECO:0000256" key="2">
    <source>
        <dbReference type="ARBA" id="ARBA00008816"/>
    </source>
</evidence>
<comment type="similarity">
    <text evidence="2">Belongs to the PA-phosphatase related phosphoesterase family.</text>
</comment>
<feature type="transmembrane region" description="Helical" evidence="8">
    <location>
        <begin position="297"/>
        <end position="315"/>
    </location>
</feature>
<keyword evidence="5 8" id="KW-1133">Transmembrane helix</keyword>
<dbReference type="InterPro" id="IPR036938">
    <property type="entry name" value="PAP2/HPO_sf"/>
</dbReference>
<dbReference type="PANTHER" id="PTHR10165:SF203">
    <property type="entry name" value="LIPID PHOSPHATE PHOSPHATASE 3, CHLOROPLASTIC-RELATED"/>
    <property type="match status" value="1"/>
</dbReference>
<protein>
    <recommendedName>
        <fullName evidence="9">Phosphatidic acid phosphatase type 2/haloperoxidase domain-containing protein</fullName>
    </recommendedName>
</protein>
<dbReference type="Gene3D" id="1.20.144.10">
    <property type="entry name" value="Phosphatidic acid phosphatase type 2/haloperoxidase"/>
    <property type="match status" value="1"/>
</dbReference>
<evidence type="ECO:0000259" key="9">
    <source>
        <dbReference type="SMART" id="SM00014"/>
    </source>
</evidence>
<feature type="transmembrane region" description="Helical" evidence="8">
    <location>
        <begin position="136"/>
        <end position="160"/>
    </location>
</feature>
<accession>A0A8T2R7T7</accession>
<reference evidence="10" key="1">
    <citation type="submission" date="2021-08" db="EMBL/GenBank/DDBJ databases">
        <title>WGS assembly of Ceratopteris richardii.</title>
        <authorList>
            <person name="Marchant D.B."/>
            <person name="Chen G."/>
            <person name="Jenkins J."/>
            <person name="Shu S."/>
            <person name="Leebens-Mack J."/>
            <person name="Grimwood J."/>
            <person name="Schmutz J."/>
            <person name="Soltis P."/>
            <person name="Soltis D."/>
            <person name="Chen Z.-H."/>
        </authorList>
    </citation>
    <scope>NUCLEOTIDE SEQUENCE</scope>
    <source>
        <strain evidence="10">Whitten #5841</strain>
        <tissue evidence="10">Leaf</tissue>
    </source>
</reference>
<keyword evidence="4" id="KW-0378">Hydrolase</keyword>
<keyword evidence="11" id="KW-1185">Reference proteome</keyword>
<dbReference type="OrthoDB" id="10030083at2759"/>
<evidence type="ECO:0000256" key="8">
    <source>
        <dbReference type="SAM" id="Phobius"/>
    </source>
</evidence>
<gene>
    <name evidence="10" type="ORF">KP509_29G070500</name>
</gene>
<dbReference type="GO" id="GO:0008195">
    <property type="term" value="F:phosphatidate phosphatase activity"/>
    <property type="evidence" value="ECO:0007669"/>
    <property type="project" value="TreeGrafter"/>
</dbReference>
<dbReference type="SUPFAM" id="SSF48317">
    <property type="entry name" value="Acid phosphatase/Vanadium-dependent haloperoxidase"/>
    <property type="match status" value="1"/>
</dbReference>
<comment type="subcellular location">
    <subcellularLocation>
        <location evidence="1">Membrane</location>
        <topology evidence="1">Multi-pass membrane protein</topology>
    </subcellularLocation>
</comment>
<evidence type="ECO:0000313" key="10">
    <source>
        <dbReference type="EMBL" id="KAH7292472.1"/>
    </source>
</evidence>
<feature type="region of interest" description="Disordered" evidence="7">
    <location>
        <begin position="1"/>
        <end position="37"/>
    </location>
</feature>
<feature type="transmembrane region" description="Helical" evidence="8">
    <location>
        <begin position="97"/>
        <end position="116"/>
    </location>
</feature>
<name>A0A8T2R7T7_CERRI</name>
<feature type="compositionally biased region" description="Basic and acidic residues" evidence="7">
    <location>
        <begin position="10"/>
        <end position="19"/>
    </location>
</feature>
<dbReference type="InterPro" id="IPR043216">
    <property type="entry name" value="PAP-like"/>
</dbReference>
<dbReference type="PANTHER" id="PTHR10165">
    <property type="entry name" value="LIPID PHOSPHATE PHOSPHATASE"/>
    <property type="match status" value="1"/>
</dbReference>
<evidence type="ECO:0000256" key="7">
    <source>
        <dbReference type="SAM" id="MobiDB-lite"/>
    </source>
</evidence>
<evidence type="ECO:0000313" key="11">
    <source>
        <dbReference type="Proteomes" id="UP000825935"/>
    </source>
</evidence>
<dbReference type="FunFam" id="1.20.144.10:FF:000001">
    <property type="entry name" value="Lipid phosphate phosphatase 2"/>
    <property type="match status" value="1"/>
</dbReference>
<feature type="transmembrane region" description="Helical" evidence="8">
    <location>
        <begin position="266"/>
        <end position="285"/>
    </location>
</feature>
<evidence type="ECO:0000256" key="3">
    <source>
        <dbReference type="ARBA" id="ARBA00022692"/>
    </source>
</evidence>
<dbReference type="Pfam" id="PF01569">
    <property type="entry name" value="PAP2"/>
    <property type="match status" value="1"/>
</dbReference>